<dbReference type="Proteomes" id="UP000030781">
    <property type="component" value="Unassembled WGS sequence"/>
</dbReference>
<dbReference type="AlphaFoldDB" id="M3UIB9"/>
<feature type="region of interest" description="Disordered" evidence="1">
    <location>
        <begin position="140"/>
        <end position="163"/>
    </location>
</feature>
<proteinExistence type="predicted"/>
<dbReference type="VEuPathDB" id="AmoebaDB:EHI8A_146240"/>
<name>M3UIB9_ENTH1</name>
<sequence>MHNNYDKRNNRKKGFRKRRTQRKTNKKQGKYNDNKHYTNKKSKWLTTNEIEMKNKRITRKWEKGEYSEIIKKYEGKEKKWYNILQEVYSIRKKKTLEKIKEEIKGKPKDWKSDDIKTIEEEIKNKNRNKEMNDRCKYARIINEKENKRKTQDKEEKKEEEYNK</sequence>
<gene>
    <name evidence="2" type="ORF">EHI8A_146240</name>
</gene>
<accession>M3UIB9</accession>
<feature type="compositionally biased region" description="Basic residues" evidence="1">
    <location>
        <begin position="9"/>
        <end position="29"/>
    </location>
</feature>
<evidence type="ECO:0000313" key="3">
    <source>
        <dbReference type="Proteomes" id="UP000030781"/>
    </source>
</evidence>
<evidence type="ECO:0000313" key="2">
    <source>
        <dbReference type="EMBL" id="EMH72716.1"/>
    </source>
</evidence>
<feature type="region of interest" description="Disordered" evidence="1">
    <location>
        <begin position="1"/>
        <end position="39"/>
    </location>
</feature>
<reference evidence="2 3" key="1">
    <citation type="submission" date="2013-01" db="EMBL/GenBank/DDBJ databases">
        <authorList>
            <person name="Hannick L."/>
            <person name="Zafar N."/>
            <person name="Lorenzi H."/>
            <person name="Ali I.A."/>
            <person name="Petri W.P."/>
            <person name="Caler E."/>
        </authorList>
    </citation>
    <scope>NUCLEOTIDE SEQUENCE [LARGE SCALE GENOMIC DNA]</scope>
    <source>
        <strain evidence="3">HM3:IMSS-B</strain>
    </source>
</reference>
<dbReference type="EMBL" id="KB611491">
    <property type="protein sequence ID" value="EMH72716.1"/>
    <property type="molecule type" value="Genomic_DNA"/>
</dbReference>
<evidence type="ECO:0000256" key="1">
    <source>
        <dbReference type="SAM" id="MobiDB-lite"/>
    </source>
</evidence>
<protein>
    <submittedName>
        <fullName evidence="2">Uncharacterized protein</fullName>
    </submittedName>
</protein>
<organism evidence="2 3">
    <name type="scientific">Entamoeba histolytica HM-1:IMSS-B</name>
    <dbReference type="NCBI Taxonomy" id="885319"/>
    <lineage>
        <taxon>Eukaryota</taxon>
        <taxon>Amoebozoa</taxon>
        <taxon>Evosea</taxon>
        <taxon>Archamoebae</taxon>
        <taxon>Mastigamoebida</taxon>
        <taxon>Entamoebidae</taxon>
        <taxon>Entamoeba</taxon>
    </lineage>
</organism>